<dbReference type="RefSeq" id="WP_111506746.1">
    <property type="nucleotide sequence ID" value="NZ_QKYN01000152.1"/>
</dbReference>
<dbReference type="Proteomes" id="UP000248889">
    <property type="component" value="Unassembled WGS sequence"/>
</dbReference>
<name>A0A2X0ID90_9ACTN</name>
<sequence>MTDYDDGGVVCDEQGLAIHRYYPWGSKRIPYTAIRGVETLPLSDANSVRRWRIWGSGDFVHWWNLDTRRPHKDTALVLDVGRRIRPTITPDDPAAVARLLAERTGRAR</sequence>
<evidence type="ECO:0000313" key="2">
    <source>
        <dbReference type="Proteomes" id="UP000248889"/>
    </source>
</evidence>
<dbReference type="EMBL" id="QKYN01000152">
    <property type="protein sequence ID" value="RAG81583.1"/>
    <property type="molecule type" value="Genomic_DNA"/>
</dbReference>
<gene>
    <name evidence="1" type="ORF">DN069_32005</name>
</gene>
<keyword evidence="2" id="KW-1185">Reference proteome</keyword>
<proteinExistence type="predicted"/>
<organism evidence="1 2">
    <name type="scientific">Streptacidiphilus pinicola</name>
    <dbReference type="NCBI Taxonomy" id="2219663"/>
    <lineage>
        <taxon>Bacteria</taxon>
        <taxon>Bacillati</taxon>
        <taxon>Actinomycetota</taxon>
        <taxon>Actinomycetes</taxon>
        <taxon>Kitasatosporales</taxon>
        <taxon>Streptomycetaceae</taxon>
        <taxon>Streptacidiphilus</taxon>
    </lineage>
</organism>
<evidence type="ECO:0000313" key="1">
    <source>
        <dbReference type="EMBL" id="RAG81583.1"/>
    </source>
</evidence>
<dbReference type="AlphaFoldDB" id="A0A2X0ID90"/>
<dbReference type="OrthoDB" id="582148at2"/>
<accession>A0A2X0ID90</accession>
<comment type="caution">
    <text evidence="1">The sequence shown here is derived from an EMBL/GenBank/DDBJ whole genome shotgun (WGS) entry which is preliminary data.</text>
</comment>
<reference evidence="1 2" key="1">
    <citation type="submission" date="2018-06" db="EMBL/GenBank/DDBJ databases">
        <title>Streptacidiphilus pinicola sp. nov., isolated from pine grove soil.</title>
        <authorList>
            <person name="Roh S.G."/>
            <person name="Park S."/>
            <person name="Kim M.-K."/>
            <person name="Yun B.-R."/>
            <person name="Park J."/>
            <person name="Kim M.J."/>
            <person name="Kim Y.S."/>
            <person name="Kim S.B."/>
        </authorList>
    </citation>
    <scope>NUCLEOTIDE SEQUENCE [LARGE SCALE GENOMIC DNA]</scope>
    <source>
        <strain evidence="1 2">MMS16-CNU450</strain>
    </source>
</reference>
<protein>
    <submittedName>
        <fullName evidence="1">Uncharacterized protein</fullName>
    </submittedName>
</protein>